<dbReference type="SUPFAM" id="SSF88723">
    <property type="entry name" value="PIN domain-like"/>
    <property type="match status" value="1"/>
</dbReference>
<name>A0A1F7I405_9BACT</name>
<dbReference type="HAMAP" id="MF_00265">
    <property type="entry name" value="VapC_Nob1"/>
    <property type="match status" value="1"/>
</dbReference>
<proteinExistence type="inferred from homology"/>
<dbReference type="CDD" id="cd18741">
    <property type="entry name" value="PIN_VapC4-5_FitB-like"/>
    <property type="match status" value="1"/>
</dbReference>
<evidence type="ECO:0000313" key="11">
    <source>
        <dbReference type="Proteomes" id="UP000176803"/>
    </source>
</evidence>
<dbReference type="InterPro" id="IPR022907">
    <property type="entry name" value="VapC_family"/>
</dbReference>
<keyword evidence="5 8" id="KW-0378">Hydrolase</keyword>
<keyword evidence="3 8" id="KW-0540">Nuclease</keyword>
<comment type="function">
    <text evidence="8">Toxic component of a toxin-antitoxin (TA) system. An RNase.</text>
</comment>
<dbReference type="EC" id="3.1.-.-" evidence="8"/>
<dbReference type="InterPro" id="IPR002716">
    <property type="entry name" value="PIN_dom"/>
</dbReference>
<dbReference type="InterPro" id="IPR050556">
    <property type="entry name" value="Type_II_TA_system_RNase"/>
</dbReference>
<dbReference type="PANTHER" id="PTHR33653">
    <property type="entry name" value="RIBONUCLEASE VAPC2"/>
    <property type="match status" value="1"/>
</dbReference>
<evidence type="ECO:0000256" key="3">
    <source>
        <dbReference type="ARBA" id="ARBA00022722"/>
    </source>
</evidence>
<evidence type="ECO:0000256" key="7">
    <source>
        <dbReference type="ARBA" id="ARBA00038093"/>
    </source>
</evidence>
<dbReference type="Gene3D" id="3.40.50.1010">
    <property type="entry name" value="5'-nuclease"/>
    <property type="match status" value="1"/>
</dbReference>
<comment type="caution">
    <text evidence="10">The sequence shown here is derived from an EMBL/GenBank/DDBJ whole genome shotgun (WGS) entry which is preliminary data.</text>
</comment>
<feature type="binding site" evidence="8">
    <location>
        <position position="95"/>
    </location>
    <ligand>
        <name>Mg(2+)</name>
        <dbReference type="ChEBI" id="CHEBI:18420"/>
    </ligand>
</feature>
<dbReference type="AlphaFoldDB" id="A0A1F7I405"/>
<comment type="similarity">
    <text evidence="7 8">Belongs to the PINc/VapC protein family.</text>
</comment>
<feature type="domain" description="PIN" evidence="9">
    <location>
        <begin position="2"/>
        <end position="118"/>
    </location>
</feature>
<keyword evidence="4 8" id="KW-0479">Metal-binding</keyword>
<evidence type="ECO:0000256" key="5">
    <source>
        <dbReference type="ARBA" id="ARBA00022801"/>
    </source>
</evidence>
<protein>
    <recommendedName>
        <fullName evidence="8">Ribonuclease VapC</fullName>
        <shortName evidence="8">RNase VapC</shortName>
        <ecNumber evidence="8">3.1.-.-</ecNumber>
    </recommendedName>
    <alternativeName>
        <fullName evidence="8">Toxin VapC</fullName>
    </alternativeName>
</protein>
<dbReference type="EMBL" id="MGAC01000023">
    <property type="protein sequence ID" value="OGK38063.1"/>
    <property type="molecule type" value="Genomic_DNA"/>
</dbReference>
<evidence type="ECO:0000256" key="4">
    <source>
        <dbReference type="ARBA" id="ARBA00022723"/>
    </source>
</evidence>
<dbReference type="SMART" id="SM00670">
    <property type="entry name" value="PINc"/>
    <property type="match status" value="1"/>
</dbReference>
<dbReference type="GO" id="GO:0016787">
    <property type="term" value="F:hydrolase activity"/>
    <property type="evidence" value="ECO:0007669"/>
    <property type="project" value="UniProtKB-KW"/>
</dbReference>
<sequence>MKTYLIDTDVFIDFFKKRNQAVQLIEHLSTLGDFFVSVITVAELRSGWTGKEGVIYLPKLYDIAQVIPVTKEIAESAGEYRQRYAQQGKRLPTIDLLIAATAILRSCSLVTRNIKHYPMPELDLYREIY</sequence>
<evidence type="ECO:0000256" key="2">
    <source>
        <dbReference type="ARBA" id="ARBA00022649"/>
    </source>
</evidence>
<keyword evidence="2 8" id="KW-1277">Toxin-antitoxin system</keyword>
<dbReference type="InterPro" id="IPR029060">
    <property type="entry name" value="PIN-like_dom_sf"/>
</dbReference>
<evidence type="ECO:0000313" key="10">
    <source>
        <dbReference type="EMBL" id="OGK38063.1"/>
    </source>
</evidence>
<evidence type="ECO:0000256" key="1">
    <source>
        <dbReference type="ARBA" id="ARBA00001946"/>
    </source>
</evidence>
<keyword evidence="6 8" id="KW-0460">Magnesium</keyword>
<dbReference type="GO" id="GO:0090729">
    <property type="term" value="F:toxin activity"/>
    <property type="evidence" value="ECO:0007669"/>
    <property type="project" value="UniProtKB-KW"/>
</dbReference>
<dbReference type="GO" id="GO:0000287">
    <property type="term" value="F:magnesium ion binding"/>
    <property type="evidence" value="ECO:0007669"/>
    <property type="project" value="UniProtKB-UniRule"/>
</dbReference>
<dbReference type="Pfam" id="PF01850">
    <property type="entry name" value="PIN"/>
    <property type="match status" value="1"/>
</dbReference>
<reference evidence="10 11" key="1">
    <citation type="journal article" date="2016" name="Nat. Commun.">
        <title>Thousands of microbial genomes shed light on interconnected biogeochemical processes in an aquifer system.</title>
        <authorList>
            <person name="Anantharaman K."/>
            <person name="Brown C.T."/>
            <person name="Hug L.A."/>
            <person name="Sharon I."/>
            <person name="Castelle C.J."/>
            <person name="Probst A.J."/>
            <person name="Thomas B.C."/>
            <person name="Singh A."/>
            <person name="Wilkins M.J."/>
            <person name="Karaoz U."/>
            <person name="Brodie E.L."/>
            <person name="Williams K.H."/>
            <person name="Hubbard S.S."/>
            <person name="Banfield J.F."/>
        </authorList>
    </citation>
    <scope>NUCLEOTIDE SEQUENCE [LARGE SCALE GENOMIC DNA]</scope>
</reference>
<comment type="cofactor">
    <cofactor evidence="1 8">
        <name>Mg(2+)</name>
        <dbReference type="ChEBI" id="CHEBI:18420"/>
    </cofactor>
</comment>
<dbReference type="PANTHER" id="PTHR33653:SF1">
    <property type="entry name" value="RIBONUCLEASE VAPC2"/>
    <property type="match status" value="1"/>
</dbReference>
<feature type="binding site" evidence="8">
    <location>
        <position position="7"/>
    </location>
    <ligand>
        <name>Mg(2+)</name>
        <dbReference type="ChEBI" id="CHEBI:18420"/>
    </ligand>
</feature>
<accession>A0A1F7I405</accession>
<organism evidence="10 11">
    <name type="scientific">Candidatus Roizmanbacteria bacterium RIFCSPHIGHO2_12_FULL_41_11</name>
    <dbReference type="NCBI Taxonomy" id="1802052"/>
    <lineage>
        <taxon>Bacteria</taxon>
        <taxon>Candidatus Roizmaniibacteriota</taxon>
    </lineage>
</organism>
<keyword evidence="8" id="KW-0800">Toxin</keyword>
<gene>
    <name evidence="8" type="primary">vapC</name>
    <name evidence="10" type="ORF">A3F03_02490</name>
</gene>
<dbReference type="Proteomes" id="UP000176803">
    <property type="component" value="Unassembled WGS sequence"/>
</dbReference>
<dbReference type="GO" id="GO:0004540">
    <property type="term" value="F:RNA nuclease activity"/>
    <property type="evidence" value="ECO:0007669"/>
    <property type="project" value="InterPro"/>
</dbReference>
<evidence type="ECO:0000256" key="8">
    <source>
        <dbReference type="HAMAP-Rule" id="MF_00265"/>
    </source>
</evidence>
<evidence type="ECO:0000256" key="6">
    <source>
        <dbReference type="ARBA" id="ARBA00022842"/>
    </source>
</evidence>
<evidence type="ECO:0000259" key="9">
    <source>
        <dbReference type="SMART" id="SM00670"/>
    </source>
</evidence>